<proteinExistence type="predicted"/>
<evidence type="ECO:0000259" key="1">
    <source>
        <dbReference type="Pfam" id="PF10536"/>
    </source>
</evidence>
<accession>A0A5B6WNR0</accession>
<dbReference type="InterPro" id="IPR044824">
    <property type="entry name" value="MAIN-like"/>
</dbReference>
<comment type="caution">
    <text evidence="2">The sequence shown here is derived from an EMBL/GenBank/DDBJ whole genome shotgun (WGS) entry which is preliminary data.</text>
</comment>
<dbReference type="InterPro" id="IPR019557">
    <property type="entry name" value="AminoTfrase-like_pln_mobile"/>
</dbReference>
<dbReference type="Pfam" id="PF10536">
    <property type="entry name" value="PMD"/>
    <property type="match status" value="1"/>
</dbReference>
<name>A0A5B6WNR0_9ROSI</name>
<feature type="domain" description="Aminotransferase-like plant mobile" evidence="1">
    <location>
        <begin position="35"/>
        <end position="259"/>
    </location>
</feature>
<dbReference type="Proteomes" id="UP000325315">
    <property type="component" value="Unassembled WGS sequence"/>
</dbReference>
<reference evidence="3" key="1">
    <citation type="journal article" date="2019" name="Plant Biotechnol. J.">
        <title>Genome sequencing of the Australian wild diploid species Gossypium australe highlights disease resistance and delayed gland morphogenesis.</title>
        <authorList>
            <person name="Cai Y."/>
            <person name="Cai X."/>
            <person name="Wang Q."/>
            <person name="Wang P."/>
            <person name="Zhang Y."/>
            <person name="Cai C."/>
            <person name="Xu Y."/>
            <person name="Wang K."/>
            <person name="Zhou Z."/>
            <person name="Wang C."/>
            <person name="Geng S."/>
            <person name="Li B."/>
            <person name="Dong Q."/>
            <person name="Hou Y."/>
            <person name="Wang H."/>
            <person name="Ai P."/>
            <person name="Liu Z."/>
            <person name="Yi F."/>
            <person name="Sun M."/>
            <person name="An G."/>
            <person name="Cheng J."/>
            <person name="Zhang Y."/>
            <person name="Shi Q."/>
            <person name="Xie Y."/>
            <person name="Shi X."/>
            <person name="Chang Y."/>
            <person name="Huang F."/>
            <person name="Chen Y."/>
            <person name="Hong S."/>
            <person name="Mi L."/>
            <person name="Sun Q."/>
            <person name="Zhang L."/>
            <person name="Zhou B."/>
            <person name="Peng R."/>
            <person name="Zhang X."/>
            <person name="Liu F."/>
        </authorList>
    </citation>
    <scope>NUCLEOTIDE SEQUENCE [LARGE SCALE GENOMIC DNA]</scope>
    <source>
        <strain evidence="3">cv. PA1801</strain>
    </source>
</reference>
<dbReference type="OrthoDB" id="1936739at2759"/>
<dbReference type="GO" id="GO:0010073">
    <property type="term" value="P:meristem maintenance"/>
    <property type="evidence" value="ECO:0007669"/>
    <property type="project" value="InterPro"/>
</dbReference>
<dbReference type="PANTHER" id="PTHR46033">
    <property type="entry name" value="PROTEIN MAIN-LIKE 2"/>
    <property type="match status" value="1"/>
</dbReference>
<dbReference type="AlphaFoldDB" id="A0A5B6WNR0"/>
<evidence type="ECO:0000313" key="3">
    <source>
        <dbReference type="Proteomes" id="UP000325315"/>
    </source>
</evidence>
<gene>
    <name evidence="2" type="ORF">EPI10_005088</name>
</gene>
<dbReference type="PANTHER" id="PTHR46033:SF8">
    <property type="entry name" value="PROTEIN MAINTENANCE OF MERISTEMS-LIKE"/>
    <property type="match status" value="1"/>
</dbReference>
<sequence length="291" mass="33647">MVNVMVGPYRTLRSRMNGVGYLPDERLIPYLELLGFGLAVLIQTFDLRYNLIYALVERWRPETHTFHLLFRECTITLKDVAVQLGLLIDGSVITGISTISESTALCYDLLESLLVMLSQSLQVNFKHLLGIATERDVMCAVRAYIMHIRKGVLMLEANNNKVHLMYLSLLIDLHNIRSYSWSSSVLAMLYRELYQTTKSYAVDICGYLILIQTWALYRMPFLASVSHKSYVFPPTNRWSTYSGIWRSYTVPIYRQMIETHARVGILYEWETEEKRKLPNSPLLCHCCSLVP</sequence>
<protein>
    <submittedName>
        <fullName evidence="2">Serine/threonine-protein phosphatase 7 long form-like protein</fullName>
    </submittedName>
</protein>
<evidence type="ECO:0000313" key="2">
    <source>
        <dbReference type="EMBL" id="KAA3482876.1"/>
    </source>
</evidence>
<dbReference type="EMBL" id="SMMG02000002">
    <property type="protein sequence ID" value="KAA3482876.1"/>
    <property type="molecule type" value="Genomic_DNA"/>
</dbReference>
<keyword evidence="3" id="KW-1185">Reference proteome</keyword>
<organism evidence="2 3">
    <name type="scientific">Gossypium australe</name>
    <dbReference type="NCBI Taxonomy" id="47621"/>
    <lineage>
        <taxon>Eukaryota</taxon>
        <taxon>Viridiplantae</taxon>
        <taxon>Streptophyta</taxon>
        <taxon>Embryophyta</taxon>
        <taxon>Tracheophyta</taxon>
        <taxon>Spermatophyta</taxon>
        <taxon>Magnoliopsida</taxon>
        <taxon>eudicotyledons</taxon>
        <taxon>Gunneridae</taxon>
        <taxon>Pentapetalae</taxon>
        <taxon>rosids</taxon>
        <taxon>malvids</taxon>
        <taxon>Malvales</taxon>
        <taxon>Malvaceae</taxon>
        <taxon>Malvoideae</taxon>
        <taxon>Gossypium</taxon>
    </lineage>
</organism>